<evidence type="ECO:0000313" key="8">
    <source>
        <dbReference type="Proteomes" id="UP001054837"/>
    </source>
</evidence>
<protein>
    <recommendedName>
        <fullName evidence="4">Protein arginine N-methyltransferase 6</fullName>
    </recommendedName>
    <alternativeName>
        <fullName evidence="5">Histone-arginine N-methyltransferase PRMT6</fullName>
    </alternativeName>
</protein>
<evidence type="ECO:0000259" key="6">
    <source>
        <dbReference type="Pfam" id="PF22528"/>
    </source>
</evidence>
<evidence type="ECO:0000256" key="5">
    <source>
        <dbReference type="ARBA" id="ARBA00042685"/>
    </source>
</evidence>
<dbReference type="Gene3D" id="2.70.160.11">
    <property type="entry name" value="Hnrnp arginine n-methyltransferase1"/>
    <property type="match status" value="1"/>
</dbReference>
<dbReference type="InterPro" id="IPR025799">
    <property type="entry name" value="Arg_MeTrfase"/>
</dbReference>
<dbReference type="InterPro" id="IPR029063">
    <property type="entry name" value="SAM-dependent_MTases_sf"/>
</dbReference>
<comment type="caution">
    <text evidence="7">The sequence shown here is derived from an EMBL/GenBank/DDBJ whole genome shotgun (WGS) entry which is preliminary data.</text>
</comment>
<dbReference type="GO" id="GO:0032259">
    <property type="term" value="P:methylation"/>
    <property type="evidence" value="ECO:0007669"/>
    <property type="project" value="UniProtKB-KW"/>
</dbReference>
<accession>A0AAV4T0W2</accession>
<keyword evidence="3" id="KW-0949">S-adenosyl-L-methionine</keyword>
<evidence type="ECO:0000313" key="7">
    <source>
        <dbReference type="EMBL" id="GIY38405.1"/>
    </source>
</evidence>
<evidence type="ECO:0000256" key="4">
    <source>
        <dbReference type="ARBA" id="ARBA00040406"/>
    </source>
</evidence>
<gene>
    <name evidence="7" type="primary">prmt6</name>
    <name evidence="7" type="ORF">CDAR_367591</name>
</gene>
<name>A0AAV4T0W2_9ARAC</name>
<dbReference type="AlphaFoldDB" id="A0AAV4T0W2"/>
<dbReference type="PANTHER" id="PTHR11006:SF73">
    <property type="entry name" value="PROTEIN ARGININE N-METHYLTRANSFERASE 6"/>
    <property type="match status" value="1"/>
</dbReference>
<keyword evidence="1" id="KW-0489">Methyltransferase</keyword>
<dbReference type="Proteomes" id="UP001054837">
    <property type="component" value="Unassembled WGS sequence"/>
</dbReference>
<feature type="domain" description="Protein arginine N-methyltransferase" evidence="6">
    <location>
        <begin position="2"/>
        <end position="84"/>
    </location>
</feature>
<dbReference type="GO" id="GO:0016274">
    <property type="term" value="F:protein-arginine N-methyltransferase activity"/>
    <property type="evidence" value="ECO:0007669"/>
    <property type="project" value="InterPro"/>
</dbReference>
<dbReference type="InterPro" id="IPR055135">
    <property type="entry name" value="PRMT_dom"/>
</dbReference>
<keyword evidence="8" id="KW-1185">Reference proteome</keyword>
<evidence type="ECO:0000256" key="2">
    <source>
        <dbReference type="ARBA" id="ARBA00022679"/>
    </source>
</evidence>
<dbReference type="GO" id="GO:0042054">
    <property type="term" value="F:histone methyltransferase activity"/>
    <property type="evidence" value="ECO:0007669"/>
    <property type="project" value="TreeGrafter"/>
</dbReference>
<reference evidence="7 8" key="1">
    <citation type="submission" date="2021-06" db="EMBL/GenBank/DDBJ databases">
        <title>Caerostris darwini draft genome.</title>
        <authorList>
            <person name="Kono N."/>
            <person name="Arakawa K."/>
        </authorList>
    </citation>
    <scope>NUCLEOTIDE SEQUENCE [LARGE SCALE GENOMIC DNA]</scope>
</reference>
<sequence length="97" mass="11356">GSFSCSSFGSATIYGFVIWFTVHFPNNVVLSTSPYERETHWEQSVLYINPIDVVQDTVISGNLWIERGEVYHRFLDIELEYQIDNGEKQKLKYKMKD</sequence>
<evidence type="ECO:0000256" key="3">
    <source>
        <dbReference type="ARBA" id="ARBA00022691"/>
    </source>
</evidence>
<dbReference type="EMBL" id="BPLQ01008607">
    <property type="protein sequence ID" value="GIY38405.1"/>
    <property type="molecule type" value="Genomic_DNA"/>
</dbReference>
<keyword evidence="2" id="KW-0808">Transferase</keyword>
<proteinExistence type="predicted"/>
<organism evidence="7 8">
    <name type="scientific">Caerostris darwini</name>
    <dbReference type="NCBI Taxonomy" id="1538125"/>
    <lineage>
        <taxon>Eukaryota</taxon>
        <taxon>Metazoa</taxon>
        <taxon>Ecdysozoa</taxon>
        <taxon>Arthropoda</taxon>
        <taxon>Chelicerata</taxon>
        <taxon>Arachnida</taxon>
        <taxon>Araneae</taxon>
        <taxon>Araneomorphae</taxon>
        <taxon>Entelegynae</taxon>
        <taxon>Araneoidea</taxon>
        <taxon>Araneidae</taxon>
        <taxon>Caerostris</taxon>
    </lineage>
</organism>
<dbReference type="SUPFAM" id="SSF53335">
    <property type="entry name" value="S-adenosyl-L-methionine-dependent methyltransferases"/>
    <property type="match status" value="1"/>
</dbReference>
<dbReference type="PANTHER" id="PTHR11006">
    <property type="entry name" value="PROTEIN ARGININE N-METHYLTRANSFERASE"/>
    <property type="match status" value="1"/>
</dbReference>
<dbReference type="Pfam" id="PF22528">
    <property type="entry name" value="PRMT_C"/>
    <property type="match status" value="1"/>
</dbReference>
<evidence type="ECO:0000256" key="1">
    <source>
        <dbReference type="ARBA" id="ARBA00022603"/>
    </source>
</evidence>
<feature type="non-terminal residue" evidence="7">
    <location>
        <position position="1"/>
    </location>
</feature>